<dbReference type="InterPro" id="IPR050297">
    <property type="entry name" value="LipidA_mod_glycosyltrf_83"/>
</dbReference>
<evidence type="ECO:0000256" key="5">
    <source>
        <dbReference type="ARBA" id="ARBA00022692"/>
    </source>
</evidence>
<dbReference type="GO" id="GO:0016763">
    <property type="term" value="F:pentosyltransferase activity"/>
    <property type="evidence" value="ECO:0007669"/>
    <property type="project" value="TreeGrafter"/>
</dbReference>
<dbReference type="GO" id="GO:0005886">
    <property type="term" value="C:plasma membrane"/>
    <property type="evidence" value="ECO:0007669"/>
    <property type="project" value="UniProtKB-SubCell"/>
</dbReference>
<feature type="transmembrane region" description="Helical" evidence="8">
    <location>
        <begin position="137"/>
        <end position="156"/>
    </location>
</feature>
<dbReference type="GO" id="GO:0010041">
    <property type="term" value="P:response to iron(III) ion"/>
    <property type="evidence" value="ECO:0007669"/>
    <property type="project" value="TreeGrafter"/>
</dbReference>
<keyword evidence="4 10" id="KW-0808">Transferase</keyword>
<evidence type="ECO:0000256" key="3">
    <source>
        <dbReference type="ARBA" id="ARBA00022676"/>
    </source>
</evidence>
<evidence type="ECO:0000259" key="9">
    <source>
        <dbReference type="Pfam" id="PF13231"/>
    </source>
</evidence>
<evidence type="ECO:0000256" key="8">
    <source>
        <dbReference type="SAM" id="Phobius"/>
    </source>
</evidence>
<sequence length="548" mass="63805">MDFFYKKKNIKYLYILIAIVYAIGLFIPLMENDSAQHAVMAMRMYLNDNLFEFYKGPNPYLDKPHMHFWLAAISYKIFGLQEWAYRLPAILFTVLGAISTYHLTKKLYDKSIAHYGSLIFLTSQSIILANHDVRTDAVLTGAVIFSIWQFFEYLLTKKTLPIILGAVAMGIAFSTKGFYGVAIICFSLFAHIIYNKKFSFIFSYKILIAFVVFFLSITPILYAYYVQFGWDGVEFILWKQNVNRATASGFKQNSPDYAFFFHSLLWVFLPWAFLMYFGLFYQIKKWVKNGFKKTKGVEFLTIGGILIILVIISFSKFKLPHYLNPLIPSLSIFTAGVLYNLNVDGKQKTLKVFLGFVYFFVLVLAIASFLILFFTFNTPTILTVILALLSFIILILTLVKKEEISNKILVNSVLLMIFVNVVLNSYFYPKLLQYQGGMNIAKIIKEKNINIDDIYIYENNYSWSLDFYTKKNIPWISTDEIKDIKDEIWLFTKKKNDIENLKKQEFIITEKIEAENFRVTRLNLKFLNPKTRSSKTGKVYLVKIKKEV</sequence>
<comment type="caution">
    <text evidence="10">The sequence shown here is derived from an EMBL/GenBank/DDBJ whole genome shotgun (WGS) entry which is preliminary data.</text>
</comment>
<dbReference type="OrthoDB" id="9792789at2"/>
<evidence type="ECO:0000256" key="2">
    <source>
        <dbReference type="ARBA" id="ARBA00022475"/>
    </source>
</evidence>
<keyword evidence="5 8" id="KW-0812">Transmembrane</keyword>
<keyword evidence="3" id="KW-0328">Glycosyltransferase</keyword>
<dbReference type="InterPro" id="IPR038731">
    <property type="entry name" value="RgtA/B/C-like"/>
</dbReference>
<feature type="transmembrane region" description="Helical" evidence="8">
    <location>
        <begin position="380"/>
        <end position="399"/>
    </location>
</feature>
<dbReference type="AlphaFoldDB" id="A0A5S5DNS3"/>
<feature type="transmembrane region" description="Helical" evidence="8">
    <location>
        <begin position="353"/>
        <end position="374"/>
    </location>
</feature>
<evidence type="ECO:0000256" key="6">
    <source>
        <dbReference type="ARBA" id="ARBA00022989"/>
    </source>
</evidence>
<evidence type="ECO:0000313" key="10">
    <source>
        <dbReference type="EMBL" id="TYP97324.1"/>
    </source>
</evidence>
<organism evidence="10 11">
    <name type="scientific">Tenacibaculum adriaticum</name>
    <dbReference type="NCBI Taxonomy" id="413713"/>
    <lineage>
        <taxon>Bacteria</taxon>
        <taxon>Pseudomonadati</taxon>
        <taxon>Bacteroidota</taxon>
        <taxon>Flavobacteriia</taxon>
        <taxon>Flavobacteriales</taxon>
        <taxon>Flavobacteriaceae</taxon>
        <taxon>Tenacibaculum</taxon>
    </lineage>
</organism>
<keyword evidence="2" id="KW-1003">Cell membrane</keyword>
<evidence type="ECO:0000256" key="1">
    <source>
        <dbReference type="ARBA" id="ARBA00004651"/>
    </source>
</evidence>
<dbReference type="Proteomes" id="UP000323136">
    <property type="component" value="Unassembled WGS sequence"/>
</dbReference>
<feature type="domain" description="Glycosyltransferase RgtA/B/C/D-like" evidence="9">
    <location>
        <begin position="62"/>
        <end position="219"/>
    </location>
</feature>
<comment type="subcellular location">
    <subcellularLocation>
        <location evidence="1">Cell membrane</location>
        <topology evidence="1">Multi-pass membrane protein</topology>
    </subcellularLocation>
</comment>
<gene>
    <name evidence="10" type="ORF">C7447_1046</name>
</gene>
<evidence type="ECO:0000313" key="11">
    <source>
        <dbReference type="Proteomes" id="UP000323136"/>
    </source>
</evidence>
<keyword evidence="6 8" id="KW-1133">Transmembrane helix</keyword>
<feature type="transmembrane region" description="Helical" evidence="8">
    <location>
        <begin position="323"/>
        <end position="341"/>
    </location>
</feature>
<protein>
    <submittedName>
        <fullName evidence="10">4-amino-4-deoxy-L-arabinose transferase-like glycosyltransferase</fullName>
    </submittedName>
</protein>
<keyword evidence="7 8" id="KW-0472">Membrane</keyword>
<proteinExistence type="predicted"/>
<keyword evidence="11" id="KW-1185">Reference proteome</keyword>
<feature type="transmembrane region" description="Helical" evidence="8">
    <location>
        <begin position="299"/>
        <end position="317"/>
    </location>
</feature>
<feature type="transmembrane region" description="Helical" evidence="8">
    <location>
        <begin position="257"/>
        <end position="279"/>
    </location>
</feature>
<feature type="transmembrane region" description="Helical" evidence="8">
    <location>
        <begin position="83"/>
        <end position="103"/>
    </location>
</feature>
<accession>A0A5S5DNS3</accession>
<dbReference type="EMBL" id="VNIA01000004">
    <property type="protein sequence ID" value="TYP97324.1"/>
    <property type="molecule type" value="Genomic_DNA"/>
</dbReference>
<feature type="transmembrane region" description="Helical" evidence="8">
    <location>
        <begin position="206"/>
        <end position="225"/>
    </location>
</feature>
<reference evidence="10 11" key="1">
    <citation type="submission" date="2019-07" db="EMBL/GenBank/DDBJ databases">
        <title>Genomic Encyclopedia of Type Strains, Phase IV (KMG-IV): sequencing the most valuable type-strain genomes for metagenomic binning, comparative biology and taxonomic classification.</title>
        <authorList>
            <person name="Goeker M."/>
        </authorList>
    </citation>
    <scope>NUCLEOTIDE SEQUENCE [LARGE SCALE GENOMIC DNA]</scope>
    <source>
        <strain evidence="10 11">DSM 18961</strain>
    </source>
</reference>
<name>A0A5S5DNS3_9FLAO</name>
<feature type="transmembrane region" description="Helical" evidence="8">
    <location>
        <begin position="408"/>
        <end position="428"/>
    </location>
</feature>
<dbReference type="PANTHER" id="PTHR33908:SF3">
    <property type="entry name" value="UNDECAPRENYL PHOSPHATE-ALPHA-4-AMINO-4-DEOXY-L-ARABINOSE ARABINOSYL TRANSFERASE"/>
    <property type="match status" value="1"/>
</dbReference>
<dbReference type="GO" id="GO:0009103">
    <property type="term" value="P:lipopolysaccharide biosynthetic process"/>
    <property type="evidence" value="ECO:0007669"/>
    <property type="project" value="UniProtKB-ARBA"/>
</dbReference>
<evidence type="ECO:0000256" key="7">
    <source>
        <dbReference type="ARBA" id="ARBA00023136"/>
    </source>
</evidence>
<evidence type="ECO:0000256" key="4">
    <source>
        <dbReference type="ARBA" id="ARBA00022679"/>
    </source>
</evidence>
<dbReference type="Pfam" id="PF13231">
    <property type="entry name" value="PMT_2"/>
    <property type="match status" value="1"/>
</dbReference>
<dbReference type="RefSeq" id="WP_148870680.1">
    <property type="nucleotide sequence ID" value="NZ_VNIA01000004.1"/>
</dbReference>
<dbReference type="PANTHER" id="PTHR33908">
    <property type="entry name" value="MANNOSYLTRANSFERASE YKCB-RELATED"/>
    <property type="match status" value="1"/>
</dbReference>
<feature type="transmembrane region" description="Helical" evidence="8">
    <location>
        <begin position="162"/>
        <end position="194"/>
    </location>
</feature>
<feature type="transmembrane region" description="Helical" evidence="8">
    <location>
        <begin position="12"/>
        <end position="30"/>
    </location>
</feature>